<feature type="transmembrane region" description="Helical" evidence="1">
    <location>
        <begin position="7"/>
        <end position="28"/>
    </location>
</feature>
<keyword evidence="3" id="KW-1185">Reference proteome</keyword>
<dbReference type="InterPro" id="IPR021329">
    <property type="entry name" value="DUF2938"/>
</dbReference>
<reference evidence="2 3" key="1">
    <citation type="journal article" date="2013" name="Genome Announc.">
        <title>Draft Genome Sequence of an Alphaproteobacterium, Caenispirillum salinarum AK4(T), Isolated from a Solar Saltern.</title>
        <authorList>
            <person name="Khatri I."/>
            <person name="Singh A."/>
            <person name="Korpole S."/>
            <person name="Pinnaka A.K."/>
            <person name="Subramanian S."/>
        </authorList>
    </citation>
    <scope>NUCLEOTIDE SEQUENCE [LARGE SCALE GENOMIC DNA]</scope>
    <source>
        <strain evidence="2 3">AK4</strain>
    </source>
</reference>
<organism evidence="2 3">
    <name type="scientific">Caenispirillum salinarum AK4</name>
    <dbReference type="NCBI Taxonomy" id="1238182"/>
    <lineage>
        <taxon>Bacteria</taxon>
        <taxon>Pseudomonadati</taxon>
        <taxon>Pseudomonadota</taxon>
        <taxon>Alphaproteobacteria</taxon>
        <taxon>Rhodospirillales</taxon>
        <taxon>Novispirillaceae</taxon>
        <taxon>Caenispirillum</taxon>
    </lineage>
</organism>
<keyword evidence="1" id="KW-0472">Membrane</keyword>
<gene>
    <name evidence="2" type="ORF">C882_2695</name>
</gene>
<keyword evidence="1" id="KW-0812">Transmembrane</keyword>
<evidence type="ECO:0000256" key="1">
    <source>
        <dbReference type="SAM" id="Phobius"/>
    </source>
</evidence>
<keyword evidence="1" id="KW-1133">Transmembrane helix</keyword>
<sequence length="166" mass="17598">MMAPWSTLVDVVLIGIGATLVADVWAILQQALFRLPMLNLALVGRWVGHFPRGRIRHVSIAAAEPVPGEAALGWFTHYVVGIAFAAVLVAGWGTDWVRAPTLPPALIVGAGTVVFPFFIMQPAFGLGLAGAKTPNPRMTRVRSLLAHLSFGLGLYLAGLAVSLLPI</sequence>
<evidence type="ECO:0000313" key="3">
    <source>
        <dbReference type="Proteomes" id="UP000009881"/>
    </source>
</evidence>
<feature type="transmembrane region" description="Helical" evidence="1">
    <location>
        <begin position="75"/>
        <end position="93"/>
    </location>
</feature>
<feature type="transmembrane region" description="Helical" evidence="1">
    <location>
        <begin position="144"/>
        <end position="164"/>
    </location>
</feature>
<dbReference type="STRING" id="1238182.C882_2695"/>
<dbReference type="Pfam" id="PF11158">
    <property type="entry name" value="DUF2938"/>
    <property type="match status" value="1"/>
</dbReference>
<name>K9HWS5_9PROT</name>
<evidence type="ECO:0000313" key="2">
    <source>
        <dbReference type="EMBL" id="EKV32616.1"/>
    </source>
</evidence>
<dbReference type="OrthoDB" id="9812539at2"/>
<dbReference type="Proteomes" id="UP000009881">
    <property type="component" value="Unassembled WGS sequence"/>
</dbReference>
<dbReference type="EMBL" id="ANHY01000003">
    <property type="protein sequence ID" value="EKV32616.1"/>
    <property type="molecule type" value="Genomic_DNA"/>
</dbReference>
<evidence type="ECO:0008006" key="4">
    <source>
        <dbReference type="Google" id="ProtNLM"/>
    </source>
</evidence>
<feature type="transmembrane region" description="Helical" evidence="1">
    <location>
        <begin position="105"/>
        <end position="124"/>
    </location>
</feature>
<proteinExistence type="predicted"/>
<accession>K9HWS5</accession>
<dbReference type="eggNOG" id="ENOG5031TIF">
    <property type="taxonomic scope" value="Bacteria"/>
</dbReference>
<protein>
    <recommendedName>
        <fullName evidence="4">DUF2938 domain-containing protein</fullName>
    </recommendedName>
</protein>
<comment type="caution">
    <text evidence="2">The sequence shown here is derived from an EMBL/GenBank/DDBJ whole genome shotgun (WGS) entry which is preliminary data.</text>
</comment>
<dbReference type="AlphaFoldDB" id="K9HWS5"/>